<comment type="similarity">
    <text evidence="2">Belongs to the complex I LYR family.</text>
</comment>
<name>A0A9W7SYY2_9PEZI</name>
<dbReference type="OrthoDB" id="74240at2759"/>
<dbReference type="Pfam" id="PF05347">
    <property type="entry name" value="Complex1_LYR"/>
    <property type="match status" value="1"/>
</dbReference>
<evidence type="ECO:0000256" key="6">
    <source>
        <dbReference type="ARBA" id="ARBA00044735"/>
    </source>
</evidence>
<keyword evidence="4" id="KW-0496">Mitochondrion</keyword>
<protein>
    <recommendedName>
        <fullName evidence="5">LYR motif-containing protein 2</fullName>
    </recommendedName>
</protein>
<evidence type="ECO:0000256" key="5">
    <source>
        <dbReference type="ARBA" id="ARBA00026235"/>
    </source>
</evidence>
<dbReference type="InterPro" id="IPR045293">
    <property type="entry name" value="Complex1_LYR_LYRM2"/>
</dbReference>
<keyword evidence="3" id="KW-0809">Transit peptide</keyword>
<comment type="function">
    <text evidence="6">Involved in efficient integration of the N-module into mitochondrial respiratory chain complex I.</text>
</comment>
<dbReference type="GO" id="GO:0005739">
    <property type="term" value="C:mitochondrion"/>
    <property type="evidence" value="ECO:0007669"/>
    <property type="project" value="UniProtKB-SubCell"/>
</dbReference>
<organism evidence="8 9">
    <name type="scientific">Teratosphaeria destructans</name>
    <dbReference type="NCBI Taxonomy" id="418781"/>
    <lineage>
        <taxon>Eukaryota</taxon>
        <taxon>Fungi</taxon>
        <taxon>Dikarya</taxon>
        <taxon>Ascomycota</taxon>
        <taxon>Pezizomycotina</taxon>
        <taxon>Dothideomycetes</taxon>
        <taxon>Dothideomycetidae</taxon>
        <taxon>Mycosphaerellales</taxon>
        <taxon>Teratosphaeriaceae</taxon>
        <taxon>Teratosphaeria</taxon>
    </lineage>
</organism>
<reference evidence="8 9" key="2">
    <citation type="journal article" date="2021" name="Curr. Genet.">
        <title>Genetic response to nitrogen starvation in the aggressive Eucalyptus foliar pathogen Teratosphaeria destructans.</title>
        <authorList>
            <person name="Havenga M."/>
            <person name="Wingfield B.D."/>
            <person name="Wingfield M.J."/>
            <person name="Dreyer L.L."/>
            <person name="Roets F."/>
            <person name="Aylward J."/>
        </authorList>
    </citation>
    <scope>NUCLEOTIDE SEQUENCE [LARGE SCALE GENOMIC DNA]</scope>
    <source>
        <strain evidence="8">CMW44962</strain>
    </source>
</reference>
<dbReference type="EMBL" id="RIBY02000413">
    <property type="protein sequence ID" value="KAH9843256.1"/>
    <property type="molecule type" value="Genomic_DNA"/>
</dbReference>
<comment type="subcellular location">
    <subcellularLocation>
        <location evidence="1">Mitochondrion</location>
    </subcellularLocation>
</comment>
<dbReference type="CDD" id="cd20262">
    <property type="entry name" value="Complex1_LYR_LYRM2"/>
    <property type="match status" value="1"/>
</dbReference>
<evidence type="ECO:0000256" key="2">
    <source>
        <dbReference type="ARBA" id="ARBA00009508"/>
    </source>
</evidence>
<comment type="caution">
    <text evidence="8">The sequence shown here is derived from an EMBL/GenBank/DDBJ whole genome shotgun (WGS) entry which is preliminary data.</text>
</comment>
<evidence type="ECO:0000256" key="1">
    <source>
        <dbReference type="ARBA" id="ARBA00004173"/>
    </source>
</evidence>
<dbReference type="InterPro" id="IPR008011">
    <property type="entry name" value="Complex1_LYR_dom"/>
</dbReference>
<evidence type="ECO:0000256" key="3">
    <source>
        <dbReference type="ARBA" id="ARBA00022946"/>
    </source>
</evidence>
<dbReference type="PANTHER" id="PTHR13675">
    <property type="entry name" value="LYR MOTIF-CONTAINING PROTEIN 2"/>
    <property type="match status" value="1"/>
</dbReference>
<evidence type="ECO:0000313" key="9">
    <source>
        <dbReference type="Proteomes" id="UP001138500"/>
    </source>
</evidence>
<dbReference type="PANTHER" id="PTHR13675:SF0">
    <property type="entry name" value="LYR MOTIF-CONTAINING PROTEIN 2"/>
    <property type="match status" value="1"/>
</dbReference>
<evidence type="ECO:0000313" key="8">
    <source>
        <dbReference type="EMBL" id="KAH9843256.1"/>
    </source>
</evidence>
<gene>
    <name evidence="8" type="ORF">Tdes44962_MAKER07577</name>
</gene>
<dbReference type="Proteomes" id="UP001138500">
    <property type="component" value="Unassembled WGS sequence"/>
</dbReference>
<proteinExistence type="inferred from homology"/>
<evidence type="ECO:0000256" key="4">
    <source>
        <dbReference type="ARBA" id="ARBA00023128"/>
    </source>
</evidence>
<sequence>MRLASGITQRATRSYATISSGNKLGGGKGRPFLTLEHFVQRSRALALWRDIVRVIRKVPPTSSTREELRTFARGEFERHKYIHDLGHIRYLISKGKTEFDSMRPYIEQNSL</sequence>
<keyword evidence="9" id="KW-1185">Reference proteome</keyword>
<feature type="domain" description="Complex 1 LYR protein" evidence="7">
    <location>
        <begin position="43"/>
        <end position="100"/>
    </location>
</feature>
<accession>A0A9W7SYY2</accession>
<evidence type="ECO:0000259" key="7">
    <source>
        <dbReference type="Pfam" id="PF05347"/>
    </source>
</evidence>
<dbReference type="AlphaFoldDB" id="A0A9W7SYY2"/>
<reference evidence="8 9" key="1">
    <citation type="journal article" date="2018" name="IMA Fungus">
        <title>IMA Genome-F 10: Nine draft genome sequences of Claviceps purpurea s.lat., including C. arundinis, C. humidiphila, and C. cf. spartinae, pseudomolecules for the pitch canker pathogen Fusarium circinatum, draft genome of Davidsoniella eucalypti, Grosmannia galeiformis, Quambalaria eucalypti, and Teratosphaeria destructans.</title>
        <authorList>
            <person name="Wingfield B.D."/>
            <person name="Liu M."/>
            <person name="Nguyen H.D."/>
            <person name="Lane F.A."/>
            <person name="Morgan S.W."/>
            <person name="De Vos L."/>
            <person name="Wilken P.M."/>
            <person name="Duong T.A."/>
            <person name="Aylward J."/>
            <person name="Coetzee M.P."/>
            <person name="Dadej K."/>
            <person name="De Beer Z.W."/>
            <person name="Findlay W."/>
            <person name="Havenga M."/>
            <person name="Kolarik M."/>
            <person name="Menzies J.G."/>
            <person name="Naidoo K."/>
            <person name="Pochopski O."/>
            <person name="Shoukouhi P."/>
            <person name="Santana Q.C."/>
            <person name="Seifert K.A."/>
            <person name="Soal N."/>
            <person name="Steenkamp E.T."/>
            <person name="Tatham C.T."/>
            <person name="van der Nest M.A."/>
            <person name="Wingfield M.J."/>
        </authorList>
    </citation>
    <scope>NUCLEOTIDE SEQUENCE [LARGE SCALE GENOMIC DNA]</scope>
    <source>
        <strain evidence="8">CMW44962</strain>
    </source>
</reference>